<evidence type="ECO:0000256" key="12">
    <source>
        <dbReference type="ARBA" id="ARBA00022840"/>
    </source>
</evidence>
<dbReference type="InterPro" id="IPR002303">
    <property type="entry name" value="Valyl-tRNA_ligase"/>
</dbReference>
<keyword evidence="10" id="KW-0436">Ligase</keyword>
<dbReference type="GO" id="GO:0004832">
    <property type="term" value="F:valine-tRNA ligase activity"/>
    <property type="evidence" value="ECO:0007669"/>
    <property type="project" value="UniProtKB-EC"/>
</dbReference>
<evidence type="ECO:0000256" key="8">
    <source>
        <dbReference type="ARBA" id="ARBA00021524"/>
    </source>
</evidence>
<dbReference type="InterPro" id="IPR013155">
    <property type="entry name" value="M/V/L/I-tRNA-synth_anticd-bd"/>
</dbReference>
<dbReference type="Pfam" id="PF12812">
    <property type="entry name" value="PDZ_1"/>
    <property type="match status" value="2"/>
</dbReference>
<keyword evidence="15" id="KW-0539">Nucleus</keyword>
<dbReference type="PANTHER" id="PTHR46366:SF1">
    <property type="entry name" value="PDZ DOMAIN-CONTAINING PROTEIN C1685.05"/>
    <property type="match status" value="1"/>
</dbReference>
<dbReference type="Gene3D" id="1.10.730.10">
    <property type="entry name" value="Isoleucyl-tRNA Synthetase, Domain 1"/>
    <property type="match status" value="1"/>
</dbReference>
<evidence type="ECO:0000256" key="7">
    <source>
        <dbReference type="ARBA" id="ARBA00020338"/>
    </source>
</evidence>
<organism evidence="21 22">
    <name type="scientific">Malus domestica</name>
    <name type="common">Apple</name>
    <name type="synonym">Pyrus malus</name>
    <dbReference type="NCBI Taxonomy" id="3750"/>
    <lineage>
        <taxon>Eukaryota</taxon>
        <taxon>Viridiplantae</taxon>
        <taxon>Streptophyta</taxon>
        <taxon>Embryophyta</taxon>
        <taxon>Tracheophyta</taxon>
        <taxon>Spermatophyta</taxon>
        <taxon>Magnoliopsida</taxon>
        <taxon>eudicotyledons</taxon>
        <taxon>Gunneridae</taxon>
        <taxon>Pentapetalae</taxon>
        <taxon>rosids</taxon>
        <taxon>fabids</taxon>
        <taxon>Rosales</taxon>
        <taxon>Rosaceae</taxon>
        <taxon>Amygdaloideae</taxon>
        <taxon>Maleae</taxon>
        <taxon>Malus</taxon>
    </lineage>
</organism>
<dbReference type="GO" id="GO:0008233">
    <property type="term" value="F:peptidase activity"/>
    <property type="evidence" value="ECO:0007669"/>
    <property type="project" value="UniProtKB-KW"/>
</dbReference>
<dbReference type="GO" id="GO:0002161">
    <property type="term" value="F:aminoacyl-tRNA deacylase activity"/>
    <property type="evidence" value="ECO:0007669"/>
    <property type="project" value="InterPro"/>
</dbReference>
<dbReference type="Gene3D" id="3.90.740.10">
    <property type="entry name" value="Valyl/Leucyl/Isoleucyl-tRNA synthetase, editing domain"/>
    <property type="match status" value="1"/>
</dbReference>
<dbReference type="InterPro" id="IPR036034">
    <property type="entry name" value="PDZ_sf"/>
</dbReference>
<comment type="similarity">
    <text evidence="5">Belongs to the class-I aminoacyl-tRNA synthetase family.</text>
</comment>
<dbReference type="Pfam" id="PF17820">
    <property type="entry name" value="PDZ_6"/>
    <property type="match status" value="1"/>
</dbReference>
<evidence type="ECO:0000256" key="10">
    <source>
        <dbReference type="ARBA" id="ARBA00022598"/>
    </source>
</evidence>
<dbReference type="NCBIfam" id="NF004349">
    <property type="entry name" value="PRK05729.1"/>
    <property type="match status" value="1"/>
</dbReference>
<accession>A0A498HAU8</accession>
<dbReference type="InterPro" id="IPR009003">
    <property type="entry name" value="Peptidase_S1_PA"/>
</dbReference>
<evidence type="ECO:0000256" key="17">
    <source>
        <dbReference type="ARBA" id="ARBA00040837"/>
    </source>
</evidence>
<comment type="catalytic activity">
    <reaction evidence="18">
        <text>tRNA(Val) + L-valine + ATP = L-valyl-tRNA(Val) + AMP + diphosphate</text>
        <dbReference type="Rhea" id="RHEA:10704"/>
        <dbReference type="Rhea" id="RHEA-COMP:9672"/>
        <dbReference type="Rhea" id="RHEA-COMP:9708"/>
        <dbReference type="ChEBI" id="CHEBI:30616"/>
        <dbReference type="ChEBI" id="CHEBI:33019"/>
        <dbReference type="ChEBI" id="CHEBI:57762"/>
        <dbReference type="ChEBI" id="CHEBI:78442"/>
        <dbReference type="ChEBI" id="CHEBI:78537"/>
        <dbReference type="ChEBI" id="CHEBI:456215"/>
        <dbReference type="EC" id="6.1.1.9"/>
    </reaction>
</comment>
<keyword evidence="12" id="KW-0067">ATP-binding</keyword>
<dbReference type="Gene3D" id="3.40.50.620">
    <property type="entry name" value="HUPs"/>
    <property type="match status" value="2"/>
</dbReference>
<dbReference type="HAMAP" id="MF_02004">
    <property type="entry name" value="Val_tRNA_synth_type1"/>
    <property type="match status" value="1"/>
</dbReference>
<reference evidence="21 22" key="1">
    <citation type="submission" date="2018-10" db="EMBL/GenBank/DDBJ databases">
        <title>A high-quality apple genome assembly.</title>
        <authorList>
            <person name="Hu J."/>
        </authorList>
    </citation>
    <scope>NUCLEOTIDE SEQUENCE [LARGE SCALE GENOMIC DNA]</scope>
    <source>
        <strain evidence="22">cv. HFTH1</strain>
        <tissue evidence="21">Young leaf</tissue>
    </source>
</reference>
<evidence type="ECO:0000256" key="6">
    <source>
        <dbReference type="ARBA" id="ARBA00013169"/>
    </source>
</evidence>
<dbReference type="GO" id="GO:0005524">
    <property type="term" value="F:ATP binding"/>
    <property type="evidence" value="ECO:0007669"/>
    <property type="project" value="UniProtKB-KW"/>
</dbReference>
<dbReference type="Pfam" id="PF13365">
    <property type="entry name" value="Trypsin_2"/>
    <property type="match status" value="1"/>
</dbReference>
<dbReference type="SUPFAM" id="SSF47323">
    <property type="entry name" value="Anticodon-binding domain of a subclass of class I aminoacyl-tRNA synthetases"/>
    <property type="match status" value="1"/>
</dbReference>
<dbReference type="InterPro" id="IPR009008">
    <property type="entry name" value="Val/Leu/Ile-tRNA-synth_edit"/>
</dbReference>
<dbReference type="CDD" id="cd06787">
    <property type="entry name" value="cpPDZ_AthDEGP7-like"/>
    <property type="match status" value="1"/>
</dbReference>
<comment type="subcellular location">
    <subcellularLocation>
        <location evidence="4">Cytoplasm</location>
    </subcellularLocation>
    <subcellularLocation>
        <location evidence="3">Mitochondrion</location>
    </subcellularLocation>
    <subcellularLocation>
        <location evidence="2">Nucleus</location>
    </subcellularLocation>
</comment>
<evidence type="ECO:0000256" key="3">
    <source>
        <dbReference type="ARBA" id="ARBA00004173"/>
    </source>
</evidence>
<dbReference type="FunFam" id="3.90.740.10:FF:000005">
    <property type="entry name" value="Valine--tRNA ligase, mitochondrial"/>
    <property type="match status" value="1"/>
</dbReference>
<dbReference type="SUPFAM" id="SSF50677">
    <property type="entry name" value="ValRS/IleRS/LeuRS editing domain"/>
    <property type="match status" value="1"/>
</dbReference>
<dbReference type="Pfam" id="PF08264">
    <property type="entry name" value="Anticodon_1"/>
    <property type="match status" value="1"/>
</dbReference>
<dbReference type="GO" id="GO:0048608">
    <property type="term" value="P:reproductive structure development"/>
    <property type="evidence" value="ECO:0007669"/>
    <property type="project" value="UniProtKB-ARBA"/>
</dbReference>
<dbReference type="CDD" id="cd07962">
    <property type="entry name" value="Anticodon_Ia_Val"/>
    <property type="match status" value="1"/>
</dbReference>
<evidence type="ECO:0000259" key="20">
    <source>
        <dbReference type="PROSITE" id="PS50106"/>
    </source>
</evidence>
<dbReference type="GO" id="GO:0005634">
    <property type="term" value="C:nucleus"/>
    <property type="evidence" value="ECO:0007669"/>
    <property type="project" value="UniProtKB-SubCell"/>
</dbReference>
<comment type="caution">
    <text evidence="21">The sequence shown here is derived from an EMBL/GenBank/DDBJ whole genome shotgun (WGS) entry which is preliminary data.</text>
</comment>
<comment type="function">
    <text evidence="1">Nuclear serine protease which mediates apoptosis.</text>
</comment>
<dbReference type="Gene3D" id="2.30.42.10">
    <property type="match status" value="3"/>
</dbReference>
<dbReference type="InterPro" id="IPR043504">
    <property type="entry name" value="Peptidase_S1_PA_chymotrypsin"/>
</dbReference>
<evidence type="ECO:0000313" key="21">
    <source>
        <dbReference type="EMBL" id="RXH68588.1"/>
    </source>
</evidence>
<dbReference type="SUPFAM" id="SSF50156">
    <property type="entry name" value="PDZ domain-like"/>
    <property type="match status" value="3"/>
</dbReference>
<evidence type="ECO:0000256" key="14">
    <source>
        <dbReference type="ARBA" id="ARBA00023146"/>
    </source>
</evidence>
<dbReference type="InterPro" id="IPR001478">
    <property type="entry name" value="PDZ"/>
</dbReference>
<dbReference type="EMBL" id="RDQH01000343">
    <property type="protein sequence ID" value="RXH68588.1"/>
    <property type="molecule type" value="Genomic_DNA"/>
</dbReference>
<dbReference type="SUPFAM" id="SSF52374">
    <property type="entry name" value="Nucleotidylyl transferase"/>
    <property type="match status" value="1"/>
</dbReference>
<dbReference type="SUPFAM" id="SSF50494">
    <property type="entry name" value="Trypsin-like serine proteases"/>
    <property type="match status" value="2"/>
</dbReference>
<dbReference type="NCBIfam" id="TIGR00422">
    <property type="entry name" value="valS"/>
    <property type="match status" value="1"/>
</dbReference>
<dbReference type="CDD" id="cd06786">
    <property type="entry name" value="cpPDZ1_ScNma111-like"/>
    <property type="match status" value="1"/>
</dbReference>
<dbReference type="InterPro" id="IPR041489">
    <property type="entry name" value="PDZ_6"/>
</dbReference>
<dbReference type="InterPro" id="IPR009080">
    <property type="entry name" value="tRNAsynth_Ia_anticodon-bd"/>
</dbReference>
<sequence length="2227" mass="250155">MADPLERLGSEAVGSESNIKDELSMEIDPPFKENTATADDWRKALSKVVPAVVVLRTTACRAFDTEAAGASYATGFIVDKRRGIILTNRHVVKPGPVVAEAMFVNREEIPVYPIYRDPVHDFGFFCYDPSAVQFLSYEEIPLAPEVACVGLEIRVVGNDSGEKVSILAGTIARLDRDAPHYKKGVLDIRQQSLSYFCYATDLWDGYNDFNTFYMQAASGTKGGSSGSPVIDWLGRAVALNAGSKSSSASAFFLPLERVVRALNYLQKGRDSFVNKWEAVSIPRGTLQVTFVHKGFDETRRLGLQSETEQLVRRASPEGETGMLVVDSVVPGGPAYKCLEPGDVLVCMNGKVITQFLKLETLLDDSVNQKIELQIERGGTQLTVNLTVQDLHSITPNHFLEVSGGVIQPLSYQQARNFRFPCGLVYVTEPGYMLLRAGVPRHAIIKKFAGEEISQLEDLISVLCKLSRGARVPLEYISYMDRHRRKSVLVTVDRHEWYAPPQIYTRDDCTGLWTAKPVFQHDGNLQSSGVNELGGTGSQAVPLSSEVTSMVDMQHNSHDQLTDGVTSMETSYEHVSEGAHCRDELDVETKKRRVKEGFPSDGNVVADCSFPEANDSKLDDPNTMENAVLRDFEGANVATANASLAERVIEPTLVMLEVHVPPSCMLDGVHSQHFFGTGVIIYHSDNMGLVAVDKNTVAIAASDVMLSFAAFPIEIPGEVVFLHPVHNYALISYDPLALGAVGSSAVRAAELLPEPALRRGDSVYLVGLSRSLQATSRKSIVTNPCAALNIGSADCPRYRATNMEVIELDTDFGSTFSGVLTDEYGRVQAIWGSFSTQLKFGGSSSEDHQFVRGLPIYSISQVLEKIISGAQGPPLLINRVKRPMPLVRILEVELYPTLLSKARSFGLSDDWVQALVKKDPIRRQVLRVKGCLAGSKAENLLEQGDMVLAINKEPVTCFSDVENVCQALDKSENNNGQLDMTIFRQGREINLLVGTDVRDGSGSTRVINWCGCIVQDPHPAVRALGFLPDEGHGVYVARWCHGSPVHRYGLYALQWIVEVNGKKTPDLDSFVNVTKELEHGQFVRVRTVHLNGKPRVLTLKQDLHYWPTWELRFDPDSAIWHRKTIKALDYTTRSSRKASEAGVVSVCRLPPCSAMSSPTAEADTIKKMKKEAKAKEKELKKQKALQKAIKLQEQQACASTLKTSKTKNARLLDDEDDNARDPETPFGQKKRIASQMAKMYHPRAVEKSWYEWWEKMGFFSADANSSKPPFVIVLPPPNVTGTLHIGHALTAAIEDTIIRWRRMSGYNAMWVPGIDHAGIATQVVVEKKLMSEKNLTRHDIGREQFVAKVWDWKKKHGSTILQQLRRLGASLDWSRECFTMDEKRSNAVTEAFVRLHKQGLLYRANRIVNWDCVLRTAISDIEVDYIDIEERTLLRVPGYDSPVEFGVLTSFAYPLEEGLGEIVVATTRVETMLGDTAIAVHPNDKRYEHLHGKHAIHPFNGRRICIVCDEILVDPEFGTGAVKITPAHDPNDFNAGKRHNLDFINIFTDDGKINEVGGEFAGMPRFEAREAVTEALKKKGLFKEAKNNEMRLGICSRSQDVVEPMIKPQWYLKCSGMGKQALDAVVDDEHRKLEIIPREYTAEWKRWLENIRDWCISRQLWWGHRIPAWYVVYEGDKQEDFGFIDDRWVIARNEEEAQAKASDAYQGNFQLIQDPDVLDTWFSSGLFPLSVLGWPDNTEDLKAFYPTAVLETGHDILFFWVARMVMLGMTLGGNIPFTKVYLHPMIRDAHGRKMSKSLGNVIDPLDVINGIDLEGLRKKLLEGNLDAKEVAVSEEGLKKDFPAGIWECGADALRFALVSYTAQHDKINLDIQRVESYSCWCNKLWNAVRFSLSILGDDYVPPSSVNPDLLPFSCRWILSVLNTSISKIISSLESYELSDAATAVHAWWQYQLCDVFLETIKPYFFGNDPKFASERGFARDTLWLCLEHGLRLLHPFMPFVTEELWQRLPSSGVHKRAISIMMCEYPSIVDCWTNERVESEMNLVETVVKSLRSLAKESRERRPAHVMCRNNLDWNIICSHRLEIEALAHLSSLTILNENDSFPTSTVSSGYEMCLVNEYLSVFLRVPRVKADPEKIREKMEKFILEREKLYLMINSPGYQEKTSEKIQESNTDKLECLKQEISTLGRLWWMNSPGYRKKASEEDQACSADNLEFLEKEIMERLRCSFL</sequence>
<evidence type="ECO:0000256" key="11">
    <source>
        <dbReference type="ARBA" id="ARBA00022741"/>
    </source>
</evidence>
<dbReference type="STRING" id="3750.A0A498HAU8"/>
<dbReference type="EC" id="6.1.1.9" evidence="6"/>
<feature type="coiled-coil region" evidence="19">
    <location>
        <begin position="1161"/>
        <end position="1194"/>
    </location>
</feature>
<feature type="domain" description="PDZ" evidence="20">
    <location>
        <begin position="285"/>
        <end position="389"/>
    </location>
</feature>
<dbReference type="FunFam" id="1.10.730.10:FF:000009">
    <property type="entry name" value="Valine--tRNA ligase, mitochondrial"/>
    <property type="match status" value="1"/>
</dbReference>
<dbReference type="InterPro" id="IPR025926">
    <property type="entry name" value="PDZ-like_dom"/>
</dbReference>
<evidence type="ECO:0000256" key="9">
    <source>
        <dbReference type="ARBA" id="ARBA00022490"/>
    </source>
</evidence>
<keyword evidence="9" id="KW-0963">Cytoplasm</keyword>
<dbReference type="PROSITE" id="PS00178">
    <property type="entry name" value="AA_TRNA_LIGASE_I"/>
    <property type="match status" value="1"/>
</dbReference>
<dbReference type="InterPro" id="IPR014729">
    <property type="entry name" value="Rossmann-like_a/b/a_fold"/>
</dbReference>
<keyword evidence="13" id="KW-0648">Protein biosynthesis</keyword>
<evidence type="ECO:0000256" key="5">
    <source>
        <dbReference type="ARBA" id="ARBA00005594"/>
    </source>
</evidence>
<dbReference type="FunFam" id="3.40.50.620:FF:000020">
    <property type="entry name" value="Valine--tRNA ligase, mitochondrial"/>
    <property type="match status" value="1"/>
</dbReference>
<evidence type="ECO:0000256" key="2">
    <source>
        <dbReference type="ARBA" id="ARBA00004123"/>
    </source>
</evidence>
<evidence type="ECO:0000256" key="13">
    <source>
        <dbReference type="ARBA" id="ARBA00022917"/>
    </source>
</evidence>
<name>A0A498HAU8_MALDO</name>
<dbReference type="GO" id="GO:0005739">
    <property type="term" value="C:mitochondrion"/>
    <property type="evidence" value="ECO:0007669"/>
    <property type="project" value="UniProtKB-SubCell"/>
</dbReference>
<dbReference type="CDD" id="cd00817">
    <property type="entry name" value="ValRS_core"/>
    <property type="match status" value="1"/>
</dbReference>
<keyword evidence="19" id="KW-0175">Coiled coil</keyword>
<dbReference type="Proteomes" id="UP000290289">
    <property type="component" value="Chromosome 17"/>
</dbReference>
<dbReference type="FunFam" id="3.40.50.620:FF:000078">
    <property type="entry name" value="Valine--tRNA ligase, mitochondrial"/>
    <property type="match status" value="1"/>
</dbReference>
<evidence type="ECO:0000256" key="4">
    <source>
        <dbReference type="ARBA" id="ARBA00004496"/>
    </source>
</evidence>
<dbReference type="PROSITE" id="PS50106">
    <property type="entry name" value="PDZ"/>
    <property type="match status" value="1"/>
</dbReference>
<dbReference type="GO" id="GO:0006438">
    <property type="term" value="P:valyl-tRNA aminoacylation"/>
    <property type="evidence" value="ECO:0007669"/>
    <property type="project" value="InterPro"/>
</dbReference>
<dbReference type="InterPro" id="IPR033705">
    <property type="entry name" value="Anticodon_Ia_Val"/>
</dbReference>
<keyword evidence="11" id="KW-0547">Nucleotide-binding</keyword>
<proteinExistence type="inferred from homology"/>
<keyword evidence="22" id="KW-1185">Reference proteome</keyword>
<evidence type="ECO:0000256" key="19">
    <source>
        <dbReference type="SAM" id="Coils"/>
    </source>
</evidence>
<dbReference type="InterPro" id="IPR001412">
    <property type="entry name" value="aa-tRNA-synth_I_CS"/>
</dbReference>
<evidence type="ECO:0000256" key="1">
    <source>
        <dbReference type="ARBA" id="ARBA00002558"/>
    </source>
</evidence>
<keyword evidence="14" id="KW-0030">Aminoacyl-tRNA synthetase</keyword>
<evidence type="ECO:0000313" key="22">
    <source>
        <dbReference type="Proteomes" id="UP000290289"/>
    </source>
</evidence>
<dbReference type="GO" id="GO:0009791">
    <property type="term" value="P:post-embryonic development"/>
    <property type="evidence" value="ECO:0007669"/>
    <property type="project" value="UniProtKB-ARBA"/>
</dbReference>
<dbReference type="Pfam" id="PF00133">
    <property type="entry name" value="tRNA-synt_1"/>
    <property type="match status" value="1"/>
</dbReference>
<dbReference type="PANTHER" id="PTHR46366">
    <property type="entry name" value="PRO-APOPTOTIC SERINE PROTEASE NMA111"/>
    <property type="match status" value="1"/>
</dbReference>
<gene>
    <name evidence="21" type="ORF">DVH24_030921</name>
</gene>
<dbReference type="InterPro" id="IPR002300">
    <property type="entry name" value="aa-tRNA-synth_Ia"/>
</dbReference>
<evidence type="ECO:0000256" key="15">
    <source>
        <dbReference type="ARBA" id="ARBA00023242"/>
    </source>
</evidence>
<dbReference type="GO" id="GO:0006508">
    <property type="term" value="P:proteolysis"/>
    <property type="evidence" value="ECO:0007669"/>
    <property type="project" value="UniProtKB-KW"/>
</dbReference>
<protein>
    <recommendedName>
        <fullName evidence="7">Pro-apoptotic serine protease NMA111</fullName>
        <ecNumber evidence="6">6.1.1.9</ecNumber>
    </recommendedName>
    <alternativeName>
        <fullName evidence="8">Pro-apoptotic serine protease nma111</fullName>
    </alternativeName>
    <alternativeName>
        <fullName evidence="17">Valine--tRNA ligase, mitochondrial</fullName>
    </alternativeName>
    <alternativeName>
        <fullName evidence="16">Valyl-tRNA synthetase</fullName>
    </alternativeName>
</protein>
<evidence type="ECO:0000256" key="16">
    <source>
        <dbReference type="ARBA" id="ARBA00029936"/>
    </source>
</evidence>
<evidence type="ECO:0000256" key="18">
    <source>
        <dbReference type="ARBA" id="ARBA00047552"/>
    </source>
</evidence>
<dbReference type="SMART" id="SM00228">
    <property type="entry name" value="PDZ"/>
    <property type="match status" value="3"/>
</dbReference>
<dbReference type="PRINTS" id="PR00986">
    <property type="entry name" value="TRNASYNTHVAL"/>
</dbReference>
<dbReference type="Gene3D" id="2.40.10.10">
    <property type="entry name" value="Trypsin-like serine proteases"/>
    <property type="match status" value="2"/>
</dbReference>